<keyword evidence="1" id="KW-0175">Coiled coil</keyword>
<dbReference type="Pfam" id="PF10088">
    <property type="entry name" value="DUF2326"/>
    <property type="match status" value="1"/>
</dbReference>
<sequence>MKLVKIYANKNFKNIEFNPNFNVVLAIINDKLNKKDTHNLGKTSLIHVINFILLGSFNKKIFGNTIFNGVIFYGEVKLNSGQYLTIRRGIDTNTKISFKLSEDKSKSFNAPSIWDEENIPFEKSRKKLNEYLGFDVVTNYDYRKSITYFLRTQQDFLDVYKLDKFKGKHIDWKPFVFELLGYDSNLIVNKLSLEDDIEKKKGIIKVLKEEARINIEDRDKLAGLLDIKKQDLEIALQTIDKFNFFEQDKTLNKELIDQIDSNIQLLSTERYRLDYEINKIEESLSHLNLDIKIEDLEALYKEAELYFPEVLKKDFSELIKFNEAISKDRRKYLNENLEELKTQNNTVNKELKALELDKSEKLAFLTEKDSYEKFKSYQKQLSKLEAEITRINDKIQAVDQSVEIEEQIQGIHLQVENAVTAIREAVNKRKHAEINKIFNNIIYDILGTNALISIQQNKQGNVEYSADYQNPSDLLTTSESQGTTYKKLLCMAFDLALLIHYRKNSFFRFAYHDGILEGLDDRIKIRLLNKIKSLCEEYDLQYILSLIDSDIPTDEKGEKYKFTSDEICLELNDKDDLGKIFLNSF</sequence>
<keyword evidence="4" id="KW-1185">Reference proteome</keyword>
<reference evidence="3 4" key="1">
    <citation type="submission" date="2018-10" db="EMBL/GenBank/DDBJ databases">
        <title>Genomic Encyclopedia of Archaeal and Bacterial Type Strains, Phase II (KMG-II): from individual species to whole genera.</title>
        <authorList>
            <person name="Goeker M."/>
        </authorList>
    </citation>
    <scope>NUCLEOTIDE SEQUENCE [LARGE SCALE GENOMIC DNA]</scope>
    <source>
        <strain evidence="3 4">DSM 14219</strain>
    </source>
</reference>
<gene>
    <name evidence="3" type="ORF">BCF58_2367</name>
</gene>
<feature type="coiled-coil region" evidence="1">
    <location>
        <begin position="330"/>
        <end position="401"/>
    </location>
</feature>
<dbReference type="InterPro" id="IPR018760">
    <property type="entry name" value="DUF2326"/>
</dbReference>
<proteinExistence type="predicted"/>
<dbReference type="AlphaFoldDB" id="A0A495SED7"/>
<name>A0A495SED7_9FLAO</name>
<organism evidence="3 4">
    <name type="scientific">Chryseobacterium defluvii</name>
    <dbReference type="NCBI Taxonomy" id="160396"/>
    <lineage>
        <taxon>Bacteria</taxon>
        <taxon>Pseudomonadati</taxon>
        <taxon>Bacteroidota</taxon>
        <taxon>Flavobacteriia</taxon>
        <taxon>Flavobacteriales</taxon>
        <taxon>Weeksellaceae</taxon>
        <taxon>Chryseobacterium group</taxon>
        <taxon>Chryseobacterium</taxon>
    </lineage>
</organism>
<dbReference type="Proteomes" id="UP000272428">
    <property type="component" value="Unassembled WGS sequence"/>
</dbReference>
<comment type="caution">
    <text evidence="3">The sequence shown here is derived from an EMBL/GenBank/DDBJ whole genome shotgun (WGS) entry which is preliminary data.</text>
</comment>
<dbReference type="RefSeq" id="WP_121461942.1">
    <property type="nucleotide sequence ID" value="NZ_RBXB01000002.1"/>
</dbReference>
<evidence type="ECO:0000313" key="4">
    <source>
        <dbReference type="Proteomes" id="UP000272428"/>
    </source>
</evidence>
<feature type="domain" description="DUF2326" evidence="2">
    <location>
        <begin position="445"/>
        <end position="581"/>
    </location>
</feature>
<protein>
    <submittedName>
        <fullName evidence="3">Uncharacterized protein YydD (DUF2326 family)</fullName>
    </submittedName>
</protein>
<dbReference type="EMBL" id="RBXB01000002">
    <property type="protein sequence ID" value="RKS98226.1"/>
    <property type="molecule type" value="Genomic_DNA"/>
</dbReference>
<evidence type="ECO:0000259" key="2">
    <source>
        <dbReference type="Pfam" id="PF10088"/>
    </source>
</evidence>
<dbReference type="OrthoDB" id="5140926at2"/>
<accession>A0A495SED7</accession>
<evidence type="ECO:0000313" key="3">
    <source>
        <dbReference type="EMBL" id="RKS98226.1"/>
    </source>
</evidence>
<evidence type="ECO:0000256" key="1">
    <source>
        <dbReference type="SAM" id="Coils"/>
    </source>
</evidence>